<keyword evidence="1" id="KW-0175">Coiled coil</keyword>
<evidence type="ECO:0000256" key="2">
    <source>
        <dbReference type="SAM" id="MobiDB-lite"/>
    </source>
</evidence>
<protein>
    <recommendedName>
        <fullName evidence="5">Zn(2)-C6 fungal-type domain-containing protein</fullName>
    </recommendedName>
</protein>
<accession>A0ABR2ZT70</accession>
<feature type="region of interest" description="Disordered" evidence="2">
    <location>
        <begin position="258"/>
        <end position="281"/>
    </location>
</feature>
<name>A0ABR2ZT70_9AGAR</name>
<feature type="coiled-coil region" evidence="1">
    <location>
        <begin position="80"/>
        <end position="107"/>
    </location>
</feature>
<evidence type="ECO:0000256" key="1">
    <source>
        <dbReference type="SAM" id="Coils"/>
    </source>
</evidence>
<evidence type="ECO:0000313" key="4">
    <source>
        <dbReference type="Proteomes" id="UP001437256"/>
    </source>
</evidence>
<evidence type="ECO:0008006" key="5">
    <source>
        <dbReference type="Google" id="ProtNLM"/>
    </source>
</evidence>
<dbReference type="Proteomes" id="UP001437256">
    <property type="component" value="Unassembled WGS sequence"/>
</dbReference>
<proteinExistence type="predicted"/>
<feature type="compositionally biased region" description="Basic and acidic residues" evidence="2">
    <location>
        <begin position="268"/>
        <end position="281"/>
    </location>
</feature>
<evidence type="ECO:0000313" key="3">
    <source>
        <dbReference type="EMBL" id="KAL0064525.1"/>
    </source>
</evidence>
<organism evidence="3 4">
    <name type="scientific">Marasmius tenuissimus</name>
    <dbReference type="NCBI Taxonomy" id="585030"/>
    <lineage>
        <taxon>Eukaryota</taxon>
        <taxon>Fungi</taxon>
        <taxon>Dikarya</taxon>
        <taxon>Basidiomycota</taxon>
        <taxon>Agaricomycotina</taxon>
        <taxon>Agaricomycetes</taxon>
        <taxon>Agaricomycetidae</taxon>
        <taxon>Agaricales</taxon>
        <taxon>Marasmiineae</taxon>
        <taxon>Marasmiaceae</taxon>
        <taxon>Marasmius</taxon>
    </lineage>
</organism>
<dbReference type="EMBL" id="JBBXMP010000060">
    <property type="protein sequence ID" value="KAL0064525.1"/>
    <property type="molecule type" value="Genomic_DNA"/>
</dbReference>
<gene>
    <name evidence="3" type="ORF">AAF712_008470</name>
</gene>
<keyword evidence="4" id="KW-1185">Reference proteome</keyword>
<sequence>MSPTPSRSPTASDLLFITPRPDETIPEYITKKPKLAEYLARYPEEEDKQASREFNKDVATWNQNRNAWIEERQEEIAGDIVDWEKAKADAENKLEDWRKDRDGWMETRRKQWEAEEEEVQMKTTVLESEVKSEPLEYTFSDADKRSMDMDWESFYPTLTPHQQMIFQSGFIAKKKTLETSGAKRKGKAKETSGRVMDAEEVRTGPLLPIACKKCLVANVECCWNVMAGANFRGLTNTCFRCRKKKGKCVVLDRSRDGARSDVGSMKSKNSEGNRKSAGRKEVHLAPEVEKVVADQPRNTTFVECSWC</sequence>
<reference evidence="3 4" key="1">
    <citation type="submission" date="2024-05" db="EMBL/GenBank/DDBJ databases">
        <title>A draft genome resource for the thread blight pathogen Marasmius tenuissimus strain MS-2.</title>
        <authorList>
            <person name="Yulfo-Soto G.E."/>
            <person name="Baruah I.K."/>
            <person name="Amoako-Attah I."/>
            <person name="Bukari Y."/>
            <person name="Meinhardt L.W."/>
            <person name="Bailey B.A."/>
            <person name="Cohen S.P."/>
        </authorList>
    </citation>
    <scope>NUCLEOTIDE SEQUENCE [LARGE SCALE GENOMIC DNA]</scope>
    <source>
        <strain evidence="3 4">MS-2</strain>
    </source>
</reference>
<comment type="caution">
    <text evidence="3">The sequence shown here is derived from an EMBL/GenBank/DDBJ whole genome shotgun (WGS) entry which is preliminary data.</text>
</comment>